<evidence type="ECO:0000313" key="1">
    <source>
        <dbReference type="EMBL" id="KAL3691525.1"/>
    </source>
</evidence>
<proteinExistence type="predicted"/>
<keyword evidence="2" id="KW-1185">Reference proteome</keyword>
<evidence type="ECO:0000313" key="2">
    <source>
        <dbReference type="Proteomes" id="UP001633002"/>
    </source>
</evidence>
<name>A0ABD3HML3_9MARC</name>
<dbReference type="EMBL" id="JBJQOH010000003">
    <property type="protein sequence ID" value="KAL3691525.1"/>
    <property type="molecule type" value="Genomic_DNA"/>
</dbReference>
<reference evidence="1 2" key="1">
    <citation type="submission" date="2024-09" db="EMBL/GenBank/DDBJ databases">
        <title>Chromosome-scale assembly of Riccia sorocarpa.</title>
        <authorList>
            <person name="Paukszto L."/>
        </authorList>
    </citation>
    <scope>NUCLEOTIDE SEQUENCE [LARGE SCALE GENOMIC DNA]</scope>
    <source>
        <strain evidence="1">LP-2024</strain>
        <tissue evidence="1">Aerial parts of the thallus</tissue>
    </source>
</reference>
<gene>
    <name evidence="1" type="ORF">R1sor_005176</name>
</gene>
<dbReference type="AlphaFoldDB" id="A0ABD3HML3"/>
<comment type="caution">
    <text evidence="1">The sequence shown here is derived from an EMBL/GenBank/DDBJ whole genome shotgun (WGS) entry which is preliminary data.</text>
</comment>
<evidence type="ECO:0008006" key="3">
    <source>
        <dbReference type="Google" id="ProtNLM"/>
    </source>
</evidence>
<dbReference type="Proteomes" id="UP001633002">
    <property type="component" value="Unassembled WGS sequence"/>
</dbReference>
<sequence length="104" mass="11481">MDGIGKSTLAKQLLLQHSTGNRRPLLENKAPWTLLRGQTGVVCCAFDVNKWKQKTLFKGVIGNSLLEMVGDQEELVSKVIAECEGLPLPLQHAGLVICARNWRV</sequence>
<organism evidence="1 2">
    <name type="scientific">Riccia sorocarpa</name>
    <dbReference type="NCBI Taxonomy" id="122646"/>
    <lineage>
        <taxon>Eukaryota</taxon>
        <taxon>Viridiplantae</taxon>
        <taxon>Streptophyta</taxon>
        <taxon>Embryophyta</taxon>
        <taxon>Marchantiophyta</taxon>
        <taxon>Marchantiopsida</taxon>
        <taxon>Marchantiidae</taxon>
        <taxon>Marchantiales</taxon>
        <taxon>Ricciaceae</taxon>
        <taxon>Riccia</taxon>
    </lineage>
</organism>
<accession>A0ABD3HML3</accession>
<protein>
    <recommendedName>
        <fullName evidence="3">NB-ARC domain-containing protein</fullName>
    </recommendedName>
</protein>